<dbReference type="CDD" id="cd04762">
    <property type="entry name" value="HTH_MerR-trunc"/>
    <property type="match status" value="1"/>
</dbReference>
<dbReference type="STRING" id="640512.BC1003_3857"/>
<dbReference type="SUPFAM" id="SSF46955">
    <property type="entry name" value="Putative DNA-binding domain"/>
    <property type="match status" value="1"/>
</dbReference>
<dbReference type="KEGG" id="bgf:BC1003_3857"/>
<dbReference type="eggNOG" id="COG2203">
    <property type="taxonomic scope" value="Bacteria"/>
</dbReference>
<dbReference type="OrthoDB" id="5571399at2"/>
<dbReference type="SMART" id="SM00065">
    <property type="entry name" value="GAF"/>
    <property type="match status" value="1"/>
</dbReference>
<dbReference type="InterPro" id="IPR041657">
    <property type="entry name" value="HTH_17"/>
</dbReference>
<dbReference type="HOGENOM" id="CLU_769207_0_0_4"/>
<dbReference type="InterPro" id="IPR010093">
    <property type="entry name" value="SinI_DNA-bd"/>
</dbReference>
<dbReference type="EMBL" id="CP002218">
    <property type="protein sequence ID" value="ADN59796.1"/>
    <property type="molecule type" value="Genomic_DNA"/>
</dbReference>
<dbReference type="Gene3D" id="1.10.1660.10">
    <property type="match status" value="1"/>
</dbReference>
<dbReference type="PANTHER" id="PTHR43102">
    <property type="entry name" value="SLR1143 PROTEIN"/>
    <property type="match status" value="1"/>
</dbReference>
<dbReference type="NCBIfam" id="TIGR01764">
    <property type="entry name" value="excise"/>
    <property type="match status" value="1"/>
</dbReference>
<dbReference type="AlphaFoldDB" id="E1TJP9"/>
<dbReference type="InterPro" id="IPR003018">
    <property type="entry name" value="GAF"/>
</dbReference>
<dbReference type="GO" id="GO:0003677">
    <property type="term" value="F:DNA binding"/>
    <property type="evidence" value="ECO:0007669"/>
    <property type="project" value="InterPro"/>
</dbReference>
<sequence>MEDPIITTREAAELLGVSTRTAQTWIETNTLDSWKTPGGHRRVRRSAVMELKARLATERIHGPARVLVHAPRHKAQRFVEMFSAMPECAVHASSEVDQTLLSAGHLLPSVIVLDFDADGSACMRVVEAILAHPALGHTHVVIAGDVGGTDLSALPNAGRRVHVVTSRRSAGTLQSTVRRLLGDGGPLTRPALEPLSGDPAANEAQRLIAVAASGLVDSPAEESFDEITRLAATILEAPIALLTLLTPDRQWFKSRWGLEAAETPRSWAFCNFTILQDGVFVVEDATIDLRFASNPLVTGDPHIRFYAGVNICDVQGYRLGSLCVIDRTPRRLLDSQRDALTTLGRLASDHINLRVMERKLRWATAQPASPTATSGA</sequence>
<reference evidence="2" key="1">
    <citation type="submission" date="2010-09" db="EMBL/GenBank/DDBJ databases">
        <title>Complete sequence of chromosome2 of Burkholderia sp. CCGE1003.</title>
        <authorList>
            <consortium name="US DOE Joint Genome Institute"/>
            <person name="Lucas S."/>
            <person name="Copeland A."/>
            <person name="Lapidus A."/>
            <person name="Cheng J.-F."/>
            <person name="Bruce D."/>
            <person name="Goodwin L."/>
            <person name="Pitluck S."/>
            <person name="Daligault H."/>
            <person name="Davenport K."/>
            <person name="Detter J.C."/>
            <person name="Han C."/>
            <person name="Tapia R."/>
            <person name="Land M."/>
            <person name="Hauser L."/>
            <person name="Jeffries C."/>
            <person name="Kyrpides N."/>
            <person name="Ivanova N."/>
            <person name="Ovchinnikova G."/>
            <person name="Martinez-Romero E."/>
            <person name="Rogel M.A."/>
            <person name="Auchtung J."/>
            <person name="Tiedje J.M."/>
            <person name="Woyke T."/>
        </authorList>
    </citation>
    <scope>NUCLEOTIDE SEQUENCE</scope>
    <source>
        <strain evidence="2">CCGE1003</strain>
    </source>
</reference>
<proteinExistence type="predicted"/>
<evidence type="ECO:0000313" key="2">
    <source>
        <dbReference type="EMBL" id="ADN59796.1"/>
    </source>
</evidence>
<dbReference type="InterPro" id="IPR009061">
    <property type="entry name" value="DNA-bd_dom_put_sf"/>
</dbReference>
<dbReference type="Pfam" id="PF12728">
    <property type="entry name" value="HTH_17"/>
    <property type="match status" value="1"/>
</dbReference>
<protein>
    <submittedName>
        <fullName evidence="2">DNA binding domain protein, excisionase family</fullName>
    </submittedName>
</protein>
<accession>E1TJP9</accession>
<evidence type="ECO:0000259" key="1">
    <source>
        <dbReference type="SMART" id="SM00065"/>
    </source>
</evidence>
<dbReference type="InterPro" id="IPR029016">
    <property type="entry name" value="GAF-like_dom_sf"/>
</dbReference>
<dbReference type="PANTHER" id="PTHR43102:SF2">
    <property type="entry name" value="GAF DOMAIN-CONTAINING PROTEIN"/>
    <property type="match status" value="1"/>
</dbReference>
<dbReference type="Gene3D" id="3.30.450.40">
    <property type="match status" value="1"/>
</dbReference>
<feature type="domain" description="GAF" evidence="1">
    <location>
        <begin position="219"/>
        <end position="361"/>
    </location>
</feature>
<dbReference type="SUPFAM" id="SSF55781">
    <property type="entry name" value="GAF domain-like"/>
    <property type="match status" value="1"/>
</dbReference>
<gene>
    <name evidence="2" type="ordered locus">BC1003_3857</name>
</gene>
<name>E1TJP9_BURSG</name>
<organism evidence="2">
    <name type="scientific">Burkholderia sp. (strain CCGE1003)</name>
    <dbReference type="NCBI Taxonomy" id="640512"/>
    <lineage>
        <taxon>Bacteria</taxon>
        <taxon>Pseudomonadati</taxon>
        <taxon>Pseudomonadota</taxon>
        <taxon>Betaproteobacteria</taxon>
        <taxon>Burkholderiales</taxon>
        <taxon>Burkholderiaceae</taxon>
        <taxon>Burkholderia</taxon>
    </lineage>
</organism>
<dbReference type="Pfam" id="PF01590">
    <property type="entry name" value="GAF"/>
    <property type="match status" value="1"/>
</dbReference>